<comment type="caution">
    <text evidence="2">The sequence shown here is derived from an EMBL/GenBank/DDBJ whole genome shotgun (WGS) entry which is preliminary data.</text>
</comment>
<reference evidence="2 3" key="1">
    <citation type="journal article" date="2021" name="J. Hered.">
        <title>A chromosome-level genome assembly of the parasitoid wasp, Cotesia glomerata (Hymenoptera: Braconidae).</title>
        <authorList>
            <person name="Pinto B.J."/>
            <person name="Weis J.J."/>
            <person name="Gamble T."/>
            <person name="Ode P.J."/>
            <person name="Paul R."/>
            <person name="Zaspel J.M."/>
        </authorList>
    </citation>
    <scope>NUCLEOTIDE SEQUENCE [LARGE SCALE GENOMIC DNA]</scope>
    <source>
        <strain evidence="2">CgM1</strain>
    </source>
</reference>
<evidence type="ECO:0000313" key="3">
    <source>
        <dbReference type="Proteomes" id="UP000826195"/>
    </source>
</evidence>
<gene>
    <name evidence="2" type="ORF">KQX54_012033</name>
</gene>
<sequence>MIERFINIFIGTECSVFLILPILQTIGSFDQWARTKEREKERKQQKQRRTRSIAAEPWGDLFELIPIPLEPRGDGGGRTAGKGAVGEESEKEMKEKEETRWVGKGPVDILMQFARKVQEPRRSRNLSCLMLRRAKATEDRWRHCFQPPVPPSQDPPPPYV</sequence>
<organism evidence="2 3">
    <name type="scientific">Cotesia glomerata</name>
    <name type="common">Lepidopteran parasitic wasp</name>
    <name type="synonym">Apanteles glomeratus</name>
    <dbReference type="NCBI Taxonomy" id="32391"/>
    <lineage>
        <taxon>Eukaryota</taxon>
        <taxon>Metazoa</taxon>
        <taxon>Ecdysozoa</taxon>
        <taxon>Arthropoda</taxon>
        <taxon>Hexapoda</taxon>
        <taxon>Insecta</taxon>
        <taxon>Pterygota</taxon>
        <taxon>Neoptera</taxon>
        <taxon>Endopterygota</taxon>
        <taxon>Hymenoptera</taxon>
        <taxon>Apocrita</taxon>
        <taxon>Ichneumonoidea</taxon>
        <taxon>Braconidae</taxon>
        <taxon>Microgastrinae</taxon>
        <taxon>Cotesia</taxon>
    </lineage>
</organism>
<name>A0AAV7ISF5_COTGL</name>
<dbReference type="EMBL" id="JAHXZJ010000001">
    <property type="protein sequence ID" value="KAH0567708.1"/>
    <property type="molecule type" value="Genomic_DNA"/>
</dbReference>
<dbReference type="Proteomes" id="UP000826195">
    <property type="component" value="Unassembled WGS sequence"/>
</dbReference>
<protein>
    <submittedName>
        <fullName evidence="2">Uncharacterized protein</fullName>
    </submittedName>
</protein>
<dbReference type="AlphaFoldDB" id="A0AAV7ISF5"/>
<evidence type="ECO:0000256" key="1">
    <source>
        <dbReference type="SAM" id="MobiDB-lite"/>
    </source>
</evidence>
<evidence type="ECO:0000313" key="2">
    <source>
        <dbReference type="EMBL" id="KAH0567708.1"/>
    </source>
</evidence>
<proteinExistence type="predicted"/>
<feature type="compositionally biased region" description="Gly residues" evidence="1">
    <location>
        <begin position="74"/>
        <end position="84"/>
    </location>
</feature>
<keyword evidence="3" id="KW-1185">Reference proteome</keyword>
<feature type="region of interest" description="Disordered" evidence="1">
    <location>
        <begin position="68"/>
        <end position="100"/>
    </location>
</feature>
<accession>A0AAV7ISF5</accession>
<feature type="compositionally biased region" description="Basic and acidic residues" evidence="1">
    <location>
        <begin position="91"/>
        <end position="100"/>
    </location>
</feature>